<dbReference type="CDD" id="cd16169">
    <property type="entry name" value="Tau138_eWH"/>
    <property type="match status" value="1"/>
</dbReference>
<feature type="domain" description="DUF7646" evidence="10">
    <location>
        <begin position="251"/>
        <end position="334"/>
    </location>
</feature>
<evidence type="ECO:0000256" key="3">
    <source>
        <dbReference type="ARBA" id="ARBA00023125"/>
    </source>
</evidence>
<dbReference type="InterPro" id="IPR035625">
    <property type="entry name" value="Tfc3-like_eWH"/>
</dbReference>
<feature type="domain" description="DUF7645" evidence="9">
    <location>
        <begin position="822"/>
        <end position="865"/>
    </location>
</feature>
<dbReference type="PANTHER" id="PTHR15180">
    <property type="entry name" value="GENERAL TRANSCRIPTION FACTOR 3C POLYPEPTIDE 1"/>
    <property type="match status" value="1"/>
</dbReference>
<dbReference type="InterPro" id="IPR056467">
    <property type="entry name" value="eWH_GTF3C1"/>
</dbReference>
<dbReference type="GO" id="GO:0005634">
    <property type="term" value="C:nucleus"/>
    <property type="evidence" value="ECO:0007669"/>
    <property type="project" value="UniProtKB-SubCell"/>
</dbReference>
<dbReference type="Pfam" id="PF24655">
    <property type="entry name" value="DUF7645"/>
    <property type="match status" value="1"/>
</dbReference>
<keyword evidence="2" id="KW-0597">Phosphoprotein</keyword>
<dbReference type="Pfam" id="PF24538">
    <property type="entry name" value="DUF7599"/>
    <property type="match status" value="1"/>
</dbReference>
<evidence type="ECO:0000259" key="9">
    <source>
        <dbReference type="Pfam" id="PF24655"/>
    </source>
</evidence>
<reference evidence="12 13" key="1">
    <citation type="journal article" date="2013" name="BMC Genomics">
        <title>The miniature genome of a carnivorous plant Genlisea aurea contains a low number of genes and short non-coding sequences.</title>
        <authorList>
            <person name="Leushkin E.V."/>
            <person name="Sutormin R.A."/>
            <person name="Nabieva E.R."/>
            <person name="Penin A.A."/>
            <person name="Kondrashov A.S."/>
            <person name="Logacheva M.D."/>
        </authorList>
    </citation>
    <scope>NUCLEOTIDE SEQUENCE [LARGE SCALE GENOMIC DNA]</scope>
</reference>
<dbReference type="AlphaFoldDB" id="S8CY44"/>
<dbReference type="InterPro" id="IPR044210">
    <property type="entry name" value="Tfc3-like"/>
</dbReference>
<feature type="domain" description="DUF7599" evidence="8">
    <location>
        <begin position="147"/>
        <end position="232"/>
    </location>
</feature>
<dbReference type="InterPro" id="IPR036390">
    <property type="entry name" value="WH_DNA-bd_sf"/>
</dbReference>
<dbReference type="InterPro" id="IPR056062">
    <property type="entry name" value="DUF7645"/>
</dbReference>
<dbReference type="OrthoDB" id="68020at2759"/>
<dbReference type="InterPro" id="IPR007309">
    <property type="entry name" value="TFIIIC_Bblock-bd"/>
</dbReference>
<feature type="domain" description="B-block binding subunit of TFIIIC" evidence="6">
    <location>
        <begin position="20"/>
        <end position="102"/>
    </location>
</feature>
<dbReference type="Pfam" id="PF24658">
    <property type="entry name" value="DUF7647"/>
    <property type="match status" value="1"/>
</dbReference>
<evidence type="ECO:0000256" key="5">
    <source>
        <dbReference type="ARBA" id="ARBA00023242"/>
    </source>
</evidence>
<evidence type="ECO:0000259" key="8">
    <source>
        <dbReference type="Pfam" id="PF24538"/>
    </source>
</evidence>
<dbReference type="GO" id="GO:0000127">
    <property type="term" value="C:transcription factor TFIIIC complex"/>
    <property type="evidence" value="ECO:0007669"/>
    <property type="project" value="InterPro"/>
</dbReference>
<dbReference type="GO" id="GO:0003677">
    <property type="term" value="F:DNA binding"/>
    <property type="evidence" value="ECO:0007669"/>
    <property type="project" value="UniProtKB-KW"/>
</dbReference>
<dbReference type="Pfam" id="PF04182">
    <property type="entry name" value="B-block_TFIIIC"/>
    <property type="match status" value="1"/>
</dbReference>
<dbReference type="GO" id="GO:0006384">
    <property type="term" value="P:transcription initiation at RNA polymerase III promoter"/>
    <property type="evidence" value="ECO:0007669"/>
    <property type="project" value="InterPro"/>
</dbReference>
<evidence type="ECO:0000259" key="11">
    <source>
        <dbReference type="Pfam" id="PF24658"/>
    </source>
</evidence>
<evidence type="ECO:0000256" key="1">
    <source>
        <dbReference type="ARBA" id="ARBA00004123"/>
    </source>
</evidence>
<dbReference type="InterPro" id="IPR056020">
    <property type="entry name" value="DUF7599"/>
</dbReference>
<evidence type="ECO:0000256" key="4">
    <source>
        <dbReference type="ARBA" id="ARBA00023163"/>
    </source>
</evidence>
<evidence type="ECO:0000256" key="2">
    <source>
        <dbReference type="ARBA" id="ARBA00022553"/>
    </source>
</evidence>
<keyword evidence="13" id="KW-1185">Reference proteome</keyword>
<dbReference type="EMBL" id="AUSU01001897">
    <property type="protein sequence ID" value="EPS69931.1"/>
    <property type="molecule type" value="Genomic_DNA"/>
</dbReference>
<evidence type="ECO:0000259" key="6">
    <source>
        <dbReference type="Pfam" id="PF04182"/>
    </source>
</evidence>
<accession>S8CY44</accession>
<protein>
    <submittedName>
        <fullName evidence="12">Uncharacterized protein</fullName>
    </submittedName>
</protein>
<name>S8CY44_9LAMI</name>
<dbReference type="Proteomes" id="UP000015453">
    <property type="component" value="Unassembled WGS sequence"/>
</dbReference>
<comment type="subcellular location">
    <subcellularLocation>
        <location evidence="1">Nucleus</location>
    </subcellularLocation>
</comment>
<dbReference type="SUPFAM" id="SSF46785">
    <property type="entry name" value="Winged helix' DNA-binding domain"/>
    <property type="match status" value="1"/>
</dbReference>
<keyword evidence="5" id="KW-0539">Nucleus</keyword>
<feature type="domain" description="GTF3C1 extended winged-helix" evidence="7">
    <location>
        <begin position="463"/>
        <end position="570"/>
    </location>
</feature>
<dbReference type="Pfam" id="PF24657">
    <property type="entry name" value="DUF7646"/>
    <property type="match status" value="1"/>
</dbReference>
<gene>
    <name evidence="12" type="ORF">M569_04836</name>
</gene>
<evidence type="ECO:0000259" key="10">
    <source>
        <dbReference type="Pfam" id="PF24657"/>
    </source>
</evidence>
<organism evidence="12 13">
    <name type="scientific">Genlisea aurea</name>
    <dbReference type="NCBI Taxonomy" id="192259"/>
    <lineage>
        <taxon>Eukaryota</taxon>
        <taxon>Viridiplantae</taxon>
        <taxon>Streptophyta</taxon>
        <taxon>Embryophyta</taxon>
        <taxon>Tracheophyta</taxon>
        <taxon>Spermatophyta</taxon>
        <taxon>Magnoliopsida</taxon>
        <taxon>eudicotyledons</taxon>
        <taxon>Gunneridae</taxon>
        <taxon>Pentapetalae</taxon>
        <taxon>asterids</taxon>
        <taxon>lamiids</taxon>
        <taxon>Lamiales</taxon>
        <taxon>Lentibulariaceae</taxon>
        <taxon>Genlisea</taxon>
    </lineage>
</organism>
<feature type="domain" description="DUF7647" evidence="11">
    <location>
        <begin position="643"/>
        <end position="819"/>
    </location>
</feature>
<keyword evidence="4" id="KW-0804">Transcription</keyword>
<evidence type="ECO:0000313" key="12">
    <source>
        <dbReference type="EMBL" id="EPS69931.1"/>
    </source>
</evidence>
<dbReference type="InterPro" id="IPR056064">
    <property type="entry name" value="DUF7647"/>
</dbReference>
<sequence>MRKSFLGVYEIDGSESSLSDIQRAILERLAIARTRGIAQNDLTNELGCPANKLFYPLKRLETQGLIIRQPTVIKKKKVIGSRDPNNCQIISTNTLYLGRYAKHLGCQRRLEITMEDNVPINGQVLDGNSEAGDDFNKVAGEGDVHVKDFLPAMKAICDKLEKAKGKVLVISDLKRDLGYHGKHAHGHRAWRNICHRLKDARLIEECSTMINNKETKCVRLLQSFSPSHFEAKHLGRGHYNDDEGQPNDFSKRGQITEQLVEVPILTQIYDMIDAAGPEGLTNTEVCRRLGLCAKEYHKRYFQQMISRFGMHLQPEGQNRGEVYRVWTPGNYKQPSNMQAVGKGNVRANDNESSSLELHGNPRAKFPSPAQGLDTSALVVEAERIKTTDRDVVVIDEPAEGTKADGEISPNSLFQGSGQNSDGVLVEEPLKVTAPLTNDQIPKKHAVSYSRKRLNPRYPRVTVAAASSRREELIIKMLQEEKFLINAELIRRLNDLDKAKNTSMDRKTLERSLNKLQQEGHCKCTTLSIPADTNCSGTRTTNVVLLPSCVISPELLCQIHERFRSFSMQSRQQKKAQATTILNDVQRIPRSVSTVDRPKNAEFLQTSTLAMAKMVQARLLHTFLWGLIHSSPGWDYDSCNLKNLQSSYKMFELHNAIQSIPLGLFSQIIGSLQRSENVDEMYTSDLLLCDIPIEKYRILMDTRATGRLSRLIDILRRLKLIRLVGKTHDEDGNLTAAGSLSYALEFKPYIEEPVSIMASSCSLSLDLRPQVRHDFVLLNDKAVDEYWNTLEYCYADSKPRSAVLAFPGSKVRDVFRLKSWGSSLVMTSEQRVELLKCISKYDTNKKLSLIDCEKISKDLDLTIGQMVFF</sequence>
<proteinExistence type="predicted"/>
<evidence type="ECO:0000313" key="13">
    <source>
        <dbReference type="Proteomes" id="UP000015453"/>
    </source>
</evidence>
<dbReference type="InterPro" id="IPR056063">
    <property type="entry name" value="DUF7646"/>
</dbReference>
<dbReference type="Pfam" id="PF24101">
    <property type="entry name" value="WHD_GTF3C1"/>
    <property type="match status" value="1"/>
</dbReference>
<evidence type="ECO:0000259" key="7">
    <source>
        <dbReference type="Pfam" id="PF24101"/>
    </source>
</evidence>
<comment type="caution">
    <text evidence="12">The sequence shown here is derived from an EMBL/GenBank/DDBJ whole genome shotgun (WGS) entry which is preliminary data.</text>
</comment>
<keyword evidence="3" id="KW-0238">DNA-binding</keyword>
<dbReference type="GO" id="GO:0042791">
    <property type="term" value="P:5S class rRNA transcription by RNA polymerase III"/>
    <property type="evidence" value="ECO:0007669"/>
    <property type="project" value="TreeGrafter"/>
</dbReference>
<dbReference type="PANTHER" id="PTHR15180:SF1">
    <property type="entry name" value="GENERAL TRANSCRIPTION FACTOR 3C POLYPEPTIDE 1"/>
    <property type="match status" value="1"/>
</dbReference>